<evidence type="ECO:0000256" key="1">
    <source>
        <dbReference type="SAM" id="Phobius"/>
    </source>
</evidence>
<keyword evidence="1" id="KW-1133">Transmembrane helix</keyword>
<feature type="transmembrane region" description="Helical" evidence="1">
    <location>
        <begin position="20"/>
        <end position="39"/>
    </location>
</feature>
<dbReference type="OrthoDB" id="823755at2759"/>
<evidence type="ECO:0000313" key="2">
    <source>
        <dbReference type="EMBL" id="KAF9665330.1"/>
    </source>
</evidence>
<sequence>MQSLKQSATNPPLLENPCISHLLLLFIAPSASIMLNQSLKPMTLFSQFHHILSFLDHLEKAENFESPESIFYYLIEVYGVTDKTQEAIELFCRIPKFRCVPSVYSLDTLMPVLCRSSKGLKLVPESLLNSPVMNTRMEESTFQVLLQPSVGLERMSPGARDWKVLLLYSGTKLGFIEITLFSLVDTVQTQLSSENVAVDEMVERLKFTTAYISL</sequence>
<accession>A0A835MGN3</accession>
<dbReference type="AlphaFoldDB" id="A0A835MGN3"/>
<dbReference type="Proteomes" id="UP000657918">
    <property type="component" value="Chromosome 16"/>
</dbReference>
<dbReference type="InterPro" id="IPR011990">
    <property type="entry name" value="TPR-like_helical_dom_sf"/>
</dbReference>
<protein>
    <submittedName>
        <fullName evidence="2">Uncharacterized protein</fullName>
    </submittedName>
</protein>
<comment type="caution">
    <text evidence="2">The sequence shown here is derived from an EMBL/GenBank/DDBJ whole genome shotgun (WGS) entry which is preliminary data.</text>
</comment>
<dbReference type="Gene3D" id="1.25.40.10">
    <property type="entry name" value="Tetratricopeptide repeat domain"/>
    <property type="match status" value="1"/>
</dbReference>
<keyword evidence="1" id="KW-0472">Membrane</keyword>
<proteinExistence type="predicted"/>
<name>A0A835MGN3_9ROSI</name>
<keyword evidence="3" id="KW-1185">Reference proteome</keyword>
<organism evidence="2 3">
    <name type="scientific">Salix dunnii</name>
    <dbReference type="NCBI Taxonomy" id="1413687"/>
    <lineage>
        <taxon>Eukaryota</taxon>
        <taxon>Viridiplantae</taxon>
        <taxon>Streptophyta</taxon>
        <taxon>Embryophyta</taxon>
        <taxon>Tracheophyta</taxon>
        <taxon>Spermatophyta</taxon>
        <taxon>Magnoliopsida</taxon>
        <taxon>eudicotyledons</taxon>
        <taxon>Gunneridae</taxon>
        <taxon>Pentapetalae</taxon>
        <taxon>rosids</taxon>
        <taxon>fabids</taxon>
        <taxon>Malpighiales</taxon>
        <taxon>Salicaceae</taxon>
        <taxon>Saliceae</taxon>
        <taxon>Salix</taxon>
    </lineage>
</organism>
<gene>
    <name evidence="2" type="ORF">SADUNF_Sadunf16G0111600</name>
</gene>
<reference evidence="2 3" key="1">
    <citation type="submission" date="2020-10" db="EMBL/GenBank/DDBJ databases">
        <title>Plant Genome Project.</title>
        <authorList>
            <person name="Zhang R.-G."/>
        </authorList>
    </citation>
    <scope>NUCLEOTIDE SEQUENCE [LARGE SCALE GENOMIC DNA]</scope>
    <source>
        <strain evidence="2">FAFU-HL-1</strain>
        <tissue evidence="2">Leaf</tissue>
    </source>
</reference>
<evidence type="ECO:0000313" key="3">
    <source>
        <dbReference type="Proteomes" id="UP000657918"/>
    </source>
</evidence>
<dbReference type="EMBL" id="JADGMS010000016">
    <property type="protein sequence ID" value="KAF9665330.1"/>
    <property type="molecule type" value="Genomic_DNA"/>
</dbReference>
<keyword evidence="1" id="KW-0812">Transmembrane</keyword>